<evidence type="ECO:0000256" key="4">
    <source>
        <dbReference type="ARBA" id="ARBA00022840"/>
    </source>
</evidence>
<evidence type="ECO:0000259" key="5">
    <source>
        <dbReference type="PROSITE" id="PS50893"/>
    </source>
</evidence>
<dbReference type="AlphaFoldDB" id="A0A2W6NY71"/>
<comment type="similarity">
    <text evidence="1">Belongs to the ABC transporter superfamily.</text>
</comment>
<dbReference type="SMART" id="SM00382">
    <property type="entry name" value="AAA"/>
    <property type="match status" value="1"/>
</dbReference>
<dbReference type="EMBL" id="QKWW01000103">
    <property type="protein sequence ID" value="PZT52370.1"/>
    <property type="molecule type" value="Genomic_DNA"/>
</dbReference>
<dbReference type="RefSeq" id="WP_111273398.1">
    <property type="nucleotide sequence ID" value="NZ_QKWW01000103.1"/>
</dbReference>
<dbReference type="Gene3D" id="3.40.50.300">
    <property type="entry name" value="P-loop containing nucleotide triphosphate hydrolases"/>
    <property type="match status" value="1"/>
</dbReference>
<keyword evidence="3" id="KW-0547">Nucleotide-binding</keyword>
<dbReference type="Pfam" id="PF00005">
    <property type="entry name" value="ABC_tran"/>
    <property type="match status" value="1"/>
</dbReference>
<comment type="caution">
    <text evidence="6">The sequence shown here is derived from an EMBL/GenBank/DDBJ whole genome shotgun (WGS) entry which is preliminary data.</text>
</comment>
<dbReference type="Proteomes" id="UP000249204">
    <property type="component" value="Unassembled WGS sequence"/>
</dbReference>
<evidence type="ECO:0000313" key="6">
    <source>
        <dbReference type="EMBL" id="PZT52370.1"/>
    </source>
</evidence>
<feature type="domain" description="ABC transporter" evidence="5">
    <location>
        <begin position="5"/>
        <end position="233"/>
    </location>
</feature>
<gene>
    <name evidence="6" type="ORF">DN757_27740</name>
</gene>
<dbReference type="GO" id="GO:0005524">
    <property type="term" value="F:ATP binding"/>
    <property type="evidence" value="ECO:0007669"/>
    <property type="project" value="UniProtKB-KW"/>
</dbReference>
<name>A0A2W6NY71_9BACL</name>
<dbReference type="SUPFAM" id="SSF52540">
    <property type="entry name" value="P-loop containing nucleoside triphosphate hydrolases"/>
    <property type="match status" value="1"/>
</dbReference>
<evidence type="ECO:0000256" key="2">
    <source>
        <dbReference type="ARBA" id="ARBA00022448"/>
    </source>
</evidence>
<dbReference type="InterPro" id="IPR027417">
    <property type="entry name" value="P-loop_NTPase"/>
</dbReference>
<dbReference type="PROSITE" id="PS50893">
    <property type="entry name" value="ABC_TRANSPORTER_2"/>
    <property type="match status" value="1"/>
</dbReference>
<protein>
    <submittedName>
        <fullName evidence="6">ABC transporter ATP-binding protein</fullName>
    </submittedName>
</protein>
<dbReference type="CDD" id="cd03268">
    <property type="entry name" value="ABC_BcrA_bacitracin_resist"/>
    <property type="match status" value="1"/>
</dbReference>
<accession>A0A2W6NY71</accession>
<dbReference type="PANTHER" id="PTHR43335">
    <property type="entry name" value="ABC TRANSPORTER, ATP-BINDING PROTEIN"/>
    <property type="match status" value="1"/>
</dbReference>
<evidence type="ECO:0000256" key="3">
    <source>
        <dbReference type="ARBA" id="ARBA00022741"/>
    </source>
</evidence>
<keyword evidence="2" id="KW-0813">Transport</keyword>
<proteinExistence type="inferred from homology"/>
<dbReference type="PROSITE" id="PS00211">
    <property type="entry name" value="ABC_TRANSPORTER_1"/>
    <property type="match status" value="1"/>
</dbReference>
<sequence length="307" mass="34483">MSYIARTIDLTKVYEGTEAVSGVNLNIRQGEIYGFLGPNGAGKTTVMKMLTNLVKPTAGEIELFGEKLNPNSYEPLKRMGSIIEYPFFYDKLSAWENLDLHCEYMGFPNKQMIGKHMEMVGLKDAGKKPVKDFSLGMKQRLGLARALITTPELLILDEPINGLDPVGIKEMRDLFKRLSTEYRMTLLISSHILGEVEQIADTIGVIRDGRLIEEVSMESIRGGHTDYIEIQVADIRKAAYVVEHLLHISNYKLSDEQTLRVYDPGIVPSDLNSKLMQHGVAVESISKRSHSLEEHFMSLVKGDEHIA</sequence>
<dbReference type="InterPro" id="IPR003439">
    <property type="entry name" value="ABC_transporter-like_ATP-bd"/>
</dbReference>
<evidence type="ECO:0000256" key="1">
    <source>
        <dbReference type="ARBA" id="ARBA00005417"/>
    </source>
</evidence>
<reference evidence="6 7" key="1">
    <citation type="submission" date="2018-06" db="EMBL/GenBank/DDBJ databases">
        <title>Isolation of heavy metals resistant Paenibacillus silvae NC2 from Gold-Copper mine in ZiJin, China.</title>
        <authorList>
            <person name="Xu J."/>
            <person name="Mazhar H.S."/>
            <person name="Rensing C."/>
        </authorList>
    </citation>
    <scope>NUCLEOTIDE SEQUENCE [LARGE SCALE GENOMIC DNA]</scope>
    <source>
        <strain evidence="6 7">NC2</strain>
    </source>
</reference>
<dbReference type="GO" id="GO:0016887">
    <property type="term" value="F:ATP hydrolysis activity"/>
    <property type="evidence" value="ECO:0007669"/>
    <property type="project" value="InterPro"/>
</dbReference>
<dbReference type="InterPro" id="IPR017871">
    <property type="entry name" value="ABC_transporter-like_CS"/>
</dbReference>
<evidence type="ECO:0000313" key="7">
    <source>
        <dbReference type="Proteomes" id="UP000249204"/>
    </source>
</evidence>
<dbReference type="PANTHER" id="PTHR43335:SF8">
    <property type="entry name" value="ABC TRANSPORTER, ATP-BINDING PROTEIN"/>
    <property type="match status" value="1"/>
</dbReference>
<keyword evidence="4 6" id="KW-0067">ATP-binding</keyword>
<dbReference type="InterPro" id="IPR003593">
    <property type="entry name" value="AAA+_ATPase"/>
</dbReference>
<organism evidence="6 7">
    <name type="scientific">Paenibacillus silvae</name>
    <dbReference type="NCBI Taxonomy" id="1325358"/>
    <lineage>
        <taxon>Bacteria</taxon>
        <taxon>Bacillati</taxon>
        <taxon>Bacillota</taxon>
        <taxon>Bacilli</taxon>
        <taxon>Bacillales</taxon>
        <taxon>Paenibacillaceae</taxon>
        <taxon>Paenibacillus</taxon>
    </lineage>
</organism>